<comment type="caution">
    <text evidence="1">The sequence shown here is derived from an EMBL/GenBank/DDBJ whole genome shotgun (WGS) entry which is preliminary data.</text>
</comment>
<evidence type="ECO:0000313" key="1">
    <source>
        <dbReference type="EMBL" id="CAF1176560.1"/>
    </source>
</evidence>
<gene>
    <name evidence="1" type="ORF">CJN711_LOCUS10790</name>
</gene>
<name>A0A814ULV0_9BILA</name>
<evidence type="ECO:0000313" key="2">
    <source>
        <dbReference type="Proteomes" id="UP000663855"/>
    </source>
</evidence>
<organism evidence="1 2">
    <name type="scientific">Rotaria magnacalcarata</name>
    <dbReference type="NCBI Taxonomy" id="392030"/>
    <lineage>
        <taxon>Eukaryota</taxon>
        <taxon>Metazoa</taxon>
        <taxon>Spiralia</taxon>
        <taxon>Gnathifera</taxon>
        <taxon>Rotifera</taxon>
        <taxon>Eurotatoria</taxon>
        <taxon>Bdelloidea</taxon>
        <taxon>Philodinida</taxon>
        <taxon>Philodinidae</taxon>
        <taxon>Rotaria</taxon>
    </lineage>
</organism>
<sequence length="126" mass="14746">MCSLNFKFRFVLHMDDIELQDALELAKTNLIVLNFYLPGRQNDNANFIEVLSYTSSREECRRIWQKKEEAQNSTNFDENRKSNHVNGIDISAYREPGTSQTQEDVMHKDINLLLVRGKSAGDYAWW</sequence>
<reference evidence="1" key="1">
    <citation type="submission" date="2021-02" db="EMBL/GenBank/DDBJ databases">
        <authorList>
            <person name="Nowell W R."/>
        </authorList>
    </citation>
    <scope>NUCLEOTIDE SEQUENCE</scope>
</reference>
<dbReference type="Proteomes" id="UP000663855">
    <property type="component" value="Unassembled WGS sequence"/>
</dbReference>
<dbReference type="EMBL" id="CAJNOV010004458">
    <property type="protein sequence ID" value="CAF1176560.1"/>
    <property type="molecule type" value="Genomic_DNA"/>
</dbReference>
<accession>A0A814ULV0</accession>
<dbReference type="AlphaFoldDB" id="A0A814ULV0"/>
<proteinExistence type="predicted"/>
<protein>
    <submittedName>
        <fullName evidence="1">Uncharacterized protein</fullName>
    </submittedName>
</protein>